<organism evidence="16 17">
    <name type="scientific">Pogonomyrmex barbatus</name>
    <name type="common">red harvester ant</name>
    <dbReference type="NCBI Taxonomy" id="144034"/>
    <lineage>
        <taxon>Eukaryota</taxon>
        <taxon>Metazoa</taxon>
        <taxon>Ecdysozoa</taxon>
        <taxon>Arthropoda</taxon>
        <taxon>Hexapoda</taxon>
        <taxon>Insecta</taxon>
        <taxon>Pterygota</taxon>
        <taxon>Neoptera</taxon>
        <taxon>Endopterygota</taxon>
        <taxon>Hymenoptera</taxon>
        <taxon>Apocrita</taxon>
        <taxon>Aculeata</taxon>
        <taxon>Formicoidea</taxon>
        <taxon>Formicidae</taxon>
        <taxon>Myrmicinae</taxon>
        <taxon>Pogonomyrmex</taxon>
    </lineage>
</organism>
<dbReference type="GO" id="GO:0004181">
    <property type="term" value="F:metallocarboxypeptidase activity"/>
    <property type="evidence" value="ECO:0007669"/>
    <property type="project" value="InterPro"/>
</dbReference>
<dbReference type="GO" id="GO:0005615">
    <property type="term" value="C:extracellular space"/>
    <property type="evidence" value="ECO:0007669"/>
    <property type="project" value="TreeGrafter"/>
</dbReference>
<comment type="cofactor">
    <cofactor evidence="1">
        <name>Zn(2+)</name>
        <dbReference type="ChEBI" id="CHEBI:29105"/>
    </cofactor>
</comment>
<dbReference type="InterPro" id="IPR003146">
    <property type="entry name" value="M14A_act_pep"/>
</dbReference>
<comment type="similarity">
    <text evidence="3 14">Belongs to the peptidase M14 family.</text>
</comment>
<keyword evidence="11" id="KW-0482">Metalloprotease</keyword>
<evidence type="ECO:0000256" key="5">
    <source>
        <dbReference type="ARBA" id="ARBA00022645"/>
    </source>
</evidence>
<keyword evidence="10" id="KW-0862">Zinc</keyword>
<proteinExistence type="inferred from homology"/>
<gene>
    <name evidence="17" type="primary">LOC105422849</name>
</gene>
<dbReference type="InterPro" id="IPR036990">
    <property type="entry name" value="M14A-like_propep"/>
</dbReference>
<dbReference type="Gene3D" id="3.30.70.340">
    <property type="entry name" value="Metallocarboxypeptidase-like"/>
    <property type="match status" value="1"/>
</dbReference>
<dbReference type="Pfam" id="PF02244">
    <property type="entry name" value="Propep_M14"/>
    <property type="match status" value="1"/>
</dbReference>
<dbReference type="SUPFAM" id="SSF54897">
    <property type="entry name" value="Protease propeptides/inhibitors"/>
    <property type="match status" value="1"/>
</dbReference>
<keyword evidence="5" id="KW-0121">Carboxypeptidase</keyword>
<evidence type="ECO:0000256" key="2">
    <source>
        <dbReference type="ARBA" id="ARBA00004613"/>
    </source>
</evidence>
<keyword evidence="8" id="KW-0732">Signal</keyword>
<evidence type="ECO:0000256" key="8">
    <source>
        <dbReference type="ARBA" id="ARBA00022729"/>
    </source>
</evidence>
<dbReference type="InterPro" id="IPR057246">
    <property type="entry name" value="CARBOXYPEPT_ZN_1"/>
</dbReference>
<dbReference type="PANTHER" id="PTHR11705">
    <property type="entry name" value="PROTEASE FAMILY M14 CARBOXYPEPTIDASE A,B"/>
    <property type="match status" value="1"/>
</dbReference>
<keyword evidence="7" id="KW-0479">Metal-binding</keyword>
<evidence type="ECO:0000256" key="7">
    <source>
        <dbReference type="ARBA" id="ARBA00022723"/>
    </source>
</evidence>
<evidence type="ECO:0000256" key="6">
    <source>
        <dbReference type="ARBA" id="ARBA00022670"/>
    </source>
</evidence>
<keyword evidence="12" id="KW-1015">Disulfide bond</keyword>
<dbReference type="PROSITE" id="PS00132">
    <property type="entry name" value="CARBOXYPEPT_ZN_1"/>
    <property type="match status" value="1"/>
</dbReference>
<dbReference type="RefSeq" id="XP_011630691.2">
    <property type="nucleotide sequence ID" value="XM_011632389.2"/>
</dbReference>
<dbReference type="FunFam" id="3.40.630.10:FF:000040">
    <property type="entry name" value="zinc carboxypeptidase"/>
    <property type="match status" value="1"/>
</dbReference>
<dbReference type="PANTHER" id="PTHR11705:SF91">
    <property type="entry name" value="FI01817P-RELATED"/>
    <property type="match status" value="1"/>
</dbReference>
<evidence type="ECO:0000256" key="11">
    <source>
        <dbReference type="ARBA" id="ARBA00023049"/>
    </source>
</evidence>
<comment type="subcellular location">
    <subcellularLocation>
        <location evidence="2">Secreted</location>
    </subcellularLocation>
</comment>
<dbReference type="InterPro" id="IPR000834">
    <property type="entry name" value="Peptidase_M14"/>
</dbReference>
<evidence type="ECO:0000313" key="17">
    <source>
        <dbReference type="RefSeq" id="XP_011630691.2"/>
    </source>
</evidence>
<evidence type="ECO:0000256" key="4">
    <source>
        <dbReference type="ARBA" id="ARBA00022525"/>
    </source>
</evidence>
<keyword evidence="16" id="KW-1185">Reference proteome</keyword>
<dbReference type="PROSITE" id="PS52035">
    <property type="entry name" value="PEPTIDASE_M14"/>
    <property type="match status" value="1"/>
</dbReference>
<accession>A0A6I9VPR4</accession>
<evidence type="ECO:0000256" key="10">
    <source>
        <dbReference type="ARBA" id="ARBA00022833"/>
    </source>
</evidence>
<evidence type="ECO:0000256" key="14">
    <source>
        <dbReference type="PROSITE-ProRule" id="PRU01379"/>
    </source>
</evidence>
<dbReference type="GeneID" id="105422849"/>
<dbReference type="Pfam" id="PF00246">
    <property type="entry name" value="Peptidase_M14"/>
    <property type="match status" value="1"/>
</dbReference>
<keyword evidence="9" id="KW-0378">Hydrolase</keyword>
<name>A0A6I9VPR4_9HYME</name>
<reference evidence="17" key="1">
    <citation type="submission" date="2025-08" db="UniProtKB">
        <authorList>
            <consortium name="RefSeq"/>
        </authorList>
    </citation>
    <scope>IDENTIFICATION</scope>
</reference>
<protein>
    <submittedName>
        <fullName evidence="17">LOW QUALITY PROTEIN: carboxypeptidase B-like</fullName>
    </submittedName>
</protein>
<dbReference type="AlphaFoldDB" id="A0A6I9VPR4"/>
<dbReference type="KEGG" id="pbar:105422849"/>
<evidence type="ECO:0000259" key="15">
    <source>
        <dbReference type="PROSITE" id="PS52035"/>
    </source>
</evidence>
<evidence type="ECO:0000256" key="9">
    <source>
        <dbReference type="ARBA" id="ARBA00022801"/>
    </source>
</evidence>
<dbReference type="Gene3D" id="3.40.630.10">
    <property type="entry name" value="Zn peptidases"/>
    <property type="match status" value="1"/>
</dbReference>
<dbReference type="GO" id="GO:0008270">
    <property type="term" value="F:zinc ion binding"/>
    <property type="evidence" value="ECO:0007669"/>
    <property type="project" value="InterPro"/>
</dbReference>
<dbReference type="SUPFAM" id="SSF53187">
    <property type="entry name" value="Zn-dependent exopeptidases"/>
    <property type="match status" value="1"/>
</dbReference>
<dbReference type="GO" id="GO:0006508">
    <property type="term" value="P:proteolysis"/>
    <property type="evidence" value="ECO:0007669"/>
    <property type="project" value="UniProtKB-KW"/>
</dbReference>
<evidence type="ECO:0000256" key="13">
    <source>
        <dbReference type="ARBA" id="ARBA00057299"/>
    </source>
</evidence>
<evidence type="ECO:0000256" key="1">
    <source>
        <dbReference type="ARBA" id="ARBA00001947"/>
    </source>
</evidence>
<evidence type="ECO:0000256" key="12">
    <source>
        <dbReference type="ARBA" id="ARBA00023157"/>
    </source>
</evidence>
<dbReference type="CDD" id="cd03860">
    <property type="entry name" value="M14_CP_A-B_like"/>
    <property type="match status" value="1"/>
</dbReference>
<keyword evidence="6" id="KW-0645">Protease</keyword>
<dbReference type="PRINTS" id="PR00765">
    <property type="entry name" value="CRBOXYPTASEA"/>
</dbReference>
<dbReference type="SMART" id="SM00631">
    <property type="entry name" value="Zn_pept"/>
    <property type="match status" value="1"/>
</dbReference>
<dbReference type="Proteomes" id="UP000504615">
    <property type="component" value="Unplaced"/>
</dbReference>
<feature type="domain" description="Peptidase M14" evidence="15">
    <location>
        <begin position="158"/>
        <end position="443"/>
    </location>
</feature>
<keyword evidence="4" id="KW-0964">Secreted</keyword>
<dbReference type="OrthoDB" id="3626597at2759"/>
<sequence>MDNGVRLPIERVKWITLMTMTIVIFVVDASTLGQTKESIILENSRKYDPKDLSAQKVSYEGDYVLRIHKHNMSVQELMERYEEDGSLSIWSSSGSTADIFVRSYMFNDIRSILENHRIKFIILIDDVQEAIANENTPLTMLAQEELEGRKGHRMEWTSYHQLKDILGYLDYLADTYPDVCSVQTIGRSIEGRELKLLRISNGKPNAPAIWIDGGIHAREWISPAVVTYIIDQLVENSENLDVDYYILPVANPDGYEYTFAHDRLWRKNRRKGTICSGVDLNRNFGYHWGGKGTSRNMCHETYAGTKAFSEPESDAIRNFFEASLANFKAYLSFHSYGQYILYPWGYDNRLPVDYADLDRVGKQMAAAMENATNDDIIYTVGNSASTLYPAAGGSDDWAKALVKIKYAYTIELRDTKSFILPARYIIPTSKEAYAAVNVITEICKTAS</sequence>
<feature type="active site" description="Proton donor/acceptor" evidence="14">
    <location>
        <position position="411"/>
    </location>
</feature>
<evidence type="ECO:0000256" key="3">
    <source>
        <dbReference type="ARBA" id="ARBA00005988"/>
    </source>
</evidence>
<comment type="function">
    <text evidence="13">Involved in the digestion of the blood meal.</text>
</comment>
<evidence type="ECO:0000313" key="16">
    <source>
        <dbReference type="Proteomes" id="UP000504615"/>
    </source>
</evidence>